<dbReference type="OrthoDB" id="1034868at2759"/>
<protein>
    <submittedName>
        <fullName evidence="2">F-box/LRR-repeat protein At5g02910-like</fullName>
    </submittedName>
</protein>
<gene>
    <name evidence="2" type="primary">LOC104249488</name>
</gene>
<keyword evidence="1" id="KW-1185">Reference proteome</keyword>
<name>A0A1U7YM81_NICSY</name>
<dbReference type="PANTHER" id="PTHR31900">
    <property type="entry name" value="F-BOX/RNI SUPERFAMILY PROTEIN-RELATED"/>
    <property type="match status" value="1"/>
</dbReference>
<dbReference type="Proteomes" id="UP000189701">
    <property type="component" value="Unplaced"/>
</dbReference>
<dbReference type="SUPFAM" id="SSF52047">
    <property type="entry name" value="RNI-like"/>
    <property type="match status" value="1"/>
</dbReference>
<dbReference type="InterPro" id="IPR050232">
    <property type="entry name" value="FBL13/AtMIF1-like"/>
</dbReference>
<dbReference type="AlphaFoldDB" id="A0A1U7YM81"/>
<accession>A0A1U7YM81</accession>
<dbReference type="PANTHER" id="PTHR31900:SF32">
    <property type="entry name" value="F-BOX_RNI_FBD-LIKE DOMAIN PROTEIN"/>
    <property type="match status" value="1"/>
</dbReference>
<dbReference type="RefSeq" id="XP_009804223.1">
    <property type="nucleotide sequence ID" value="XM_009805921.1"/>
</dbReference>
<reference evidence="2" key="2">
    <citation type="submission" date="2025-08" db="UniProtKB">
        <authorList>
            <consortium name="RefSeq"/>
        </authorList>
    </citation>
    <scope>IDENTIFICATION</scope>
    <source>
        <tissue evidence="2">Leaf</tissue>
    </source>
</reference>
<organism evidence="1 2">
    <name type="scientific">Nicotiana sylvestris</name>
    <name type="common">Wood tobacco</name>
    <name type="synonym">South American tobacco</name>
    <dbReference type="NCBI Taxonomy" id="4096"/>
    <lineage>
        <taxon>Eukaryota</taxon>
        <taxon>Viridiplantae</taxon>
        <taxon>Streptophyta</taxon>
        <taxon>Embryophyta</taxon>
        <taxon>Tracheophyta</taxon>
        <taxon>Spermatophyta</taxon>
        <taxon>Magnoliopsida</taxon>
        <taxon>eudicotyledons</taxon>
        <taxon>Gunneridae</taxon>
        <taxon>Pentapetalae</taxon>
        <taxon>asterids</taxon>
        <taxon>lamiids</taxon>
        <taxon>Solanales</taxon>
        <taxon>Solanaceae</taxon>
        <taxon>Nicotianoideae</taxon>
        <taxon>Nicotianeae</taxon>
        <taxon>Nicotiana</taxon>
    </lineage>
</organism>
<sequence>MVKLLSSCPALETLELSCFQGFRRLEITSPNLKRLILDGGGGFDSLEIVAPHLQHLEISGVRGYLKRRLVNVSSLVTASLTFSIICITVDDESYIGEEEDDVEEDNCPDYHQAFRNLVVDYLEKLSHVTQLKSGSWLAQVVFMLQLEGVPLPQLRCKCLTLEMPITKNTLYGVASLLRTSPLLETLNINLGVGFADYYHCEHERSYFAKGDNINLRSWISNIVFPNLKTVKIDGCRDECSMEWSKAGDKLFVLSKFLLKNAVALKKFVIVTKRKICGLCYESCVPQYLSRLVKNLLDSQRSSMTFVIIYQDSAQDD</sequence>
<proteinExistence type="predicted"/>
<evidence type="ECO:0000313" key="1">
    <source>
        <dbReference type="Proteomes" id="UP000189701"/>
    </source>
</evidence>
<evidence type="ECO:0000313" key="2">
    <source>
        <dbReference type="RefSeq" id="XP_009804223.1"/>
    </source>
</evidence>
<reference evidence="1" key="1">
    <citation type="journal article" date="2013" name="Genome Biol.">
        <title>Reference genomes and transcriptomes of Nicotiana sylvestris and Nicotiana tomentosiformis.</title>
        <authorList>
            <person name="Sierro N."/>
            <person name="Battey J.N."/>
            <person name="Ouadi S."/>
            <person name="Bovet L."/>
            <person name="Goepfert S."/>
            <person name="Bakaher N."/>
            <person name="Peitsch M.C."/>
            <person name="Ivanov N.V."/>
        </authorList>
    </citation>
    <scope>NUCLEOTIDE SEQUENCE [LARGE SCALE GENOMIC DNA]</scope>
</reference>